<evidence type="ECO:0008006" key="4">
    <source>
        <dbReference type="Google" id="ProtNLM"/>
    </source>
</evidence>
<keyword evidence="3" id="KW-1185">Reference proteome</keyword>
<gene>
    <name evidence="2" type="ORF">GCM10010439_19230</name>
</gene>
<protein>
    <recommendedName>
        <fullName evidence="4">Secreted protein</fullName>
    </recommendedName>
</protein>
<reference evidence="2 3" key="1">
    <citation type="journal article" date="2019" name="Int. J. Syst. Evol. Microbiol.">
        <title>The Global Catalogue of Microorganisms (GCM) 10K type strain sequencing project: providing services to taxonomists for standard genome sequencing and annotation.</title>
        <authorList>
            <consortium name="The Broad Institute Genomics Platform"/>
            <consortium name="The Broad Institute Genome Sequencing Center for Infectious Disease"/>
            <person name="Wu L."/>
            <person name="Ma J."/>
        </authorList>
    </citation>
    <scope>NUCLEOTIDE SEQUENCE [LARGE SCALE GENOMIC DNA]</scope>
    <source>
        <strain evidence="2 3">JCM 8201</strain>
    </source>
</reference>
<dbReference type="EMBL" id="BAAATZ010000006">
    <property type="protein sequence ID" value="GAA2723578.1"/>
    <property type="molecule type" value="Genomic_DNA"/>
</dbReference>
<evidence type="ECO:0000313" key="2">
    <source>
        <dbReference type="EMBL" id="GAA2723578.1"/>
    </source>
</evidence>
<evidence type="ECO:0000256" key="1">
    <source>
        <dbReference type="SAM" id="MobiDB-lite"/>
    </source>
</evidence>
<evidence type="ECO:0000313" key="3">
    <source>
        <dbReference type="Proteomes" id="UP001501842"/>
    </source>
</evidence>
<feature type="compositionally biased region" description="Basic and acidic residues" evidence="1">
    <location>
        <begin position="107"/>
        <end position="123"/>
    </location>
</feature>
<name>A0ABN3U3E1_9ACTN</name>
<organism evidence="2 3">
    <name type="scientific">Actinocorallia aurantiaca</name>
    <dbReference type="NCBI Taxonomy" id="46204"/>
    <lineage>
        <taxon>Bacteria</taxon>
        <taxon>Bacillati</taxon>
        <taxon>Actinomycetota</taxon>
        <taxon>Actinomycetes</taxon>
        <taxon>Streptosporangiales</taxon>
        <taxon>Thermomonosporaceae</taxon>
        <taxon>Actinocorallia</taxon>
    </lineage>
</organism>
<sequence length="154" mass="16488">MALLRCLAESLFFWTVFVLTVCTEAVETLDALSAVSVPAWAVVPVTADARPKVRPVTVVTSAVRIPIDEVDRLGRFWGAWGEMCSNMGDPFSGRTPITSRTGAPRAEPSRKGDDRAPGGERAKARGRGRTARSSGVDAAREARASRDCSPLMGL</sequence>
<comment type="caution">
    <text evidence="2">The sequence shown here is derived from an EMBL/GenBank/DDBJ whole genome shotgun (WGS) entry which is preliminary data.</text>
</comment>
<feature type="region of interest" description="Disordered" evidence="1">
    <location>
        <begin position="89"/>
        <end position="154"/>
    </location>
</feature>
<dbReference type="Proteomes" id="UP001501842">
    <property type="component" value="Unassembled WGS sequence"/>
</dbReference>
<accession>A0ABN3U3E1</accession>
<proteinExistence type="predicted"/>